<gene>
    <name evidence="2" type="ORF">HGR_04134</name>
</gene>
<accession>F3KQV2</accession>
<dbReference type="STRING" id="887062.HGR_04134"/>
<protein>
    <recommendedName>
        <fullName evidence="4">YggT family protein</fullName>
    </recommendedName>
</protein>
<name>F3KQV2_9BURK</name>
<comment type="caution">
    <text evidence="2">The sequence shown here is derived from an EMBL/GenBank/DDBJ whole genome shotgun (WGS) entry which is preliminary data.</text>
</comment>
<dbReference type="AlphaFoldDB" id="F3KQV2"/>
<reference evidence="2 3" key="1">
    <citation type="journal article" date="2011" name="EMBO J.">
        <title>Structural diversity of bacterial flagellar motors.</title>
        <authorList>
            <person name="Chen S."/>
            <person name="Beeby M."/>
            <person name="Murphy G.E."/>
            <person name="Leadbetter J.R."/>
            <person name="Hendrixson D.R."/>
            <person name="Briegel A."/>
            <person name="Li Z."/>
            <person name="Shi J."/>
            <person name="Tocheva E.I."/>
            <person name="Muller A."/>
            <person name="Dobro M.J."/>
            <person name="Jensen G.J."/>
        </authorList>
    </citation>
    <scope>NUCLEOTIDE SEQUENCE [LARGE SCALE GENOMIC DNA]</scope>
    <source>
        <strain evidence="2 3">ATCC 19624</strain>
    </source>
</reference>
<sequence>MLTASLYIKLIAEIALMALLGQWVLGLLAGARKHQNFFYQALSAIGRPFVWLARQLSPRVVLDQHVPLVAFLLLAFVWLAVTLYRIQTCIQIGVELCR</sequence>
<feature type="transmembrane region" description="Helical" evidence="1">
    <location>
        <begin position="6"/>
        <end position="25"/>
    </location>
</feature>
<keyword evidence="1" id="KW-0812">Transmembrane</keyword>
<organism evidence="2 3">
    <name type="scientific">Hylemonella gracilis ATCC 19624</name>
    <dbReference type="NCBI Taxonomy" id="887062"/>
    <lineage>
        <taxon>Bacteria</taxon>
        <taxon>Pseudomonadati</taxon>
        <taxon>Pseudomonadota</taxon>
        <taxon>Betaproteobacteria</taxon>
        <taxon>Burkholderiales</taxon>
        <taxon>Comamonadaceae</taxon>
        <taxon>Hylemonella</taxon>
    </lineage>
</organism>
<dbReference type="EMBL" id="AEGR01000041">
    <property type="protein sequence ID" value="EGI77872.1"/>
    <property type="molecule type" value="Genomic_DNA"/>
</dbReference>
<dbReference type="OrthoDB" id="8563484at2"/>
<proteinExistence type="predicted"/>
<feature type="transmembrane region" description="Helical" evidence="1">
    <location>
        <begin position="65"/>
        <end position="84"/>
    </location>
</feature>
<evidence type="ECO:0000313" key="3">
    <source>
        <dbReference type="Proteomes" id="UP000016368"/>
    </source>
</evidence>
<dbReference type="Proteomes" id="UP000016368">
    <property type="component" value="Unassembled WGS sequence"/>
</dbReference>
<dbReference type="RefSeq" id="WP_006296802.1">
    <property type="nucleotide sequence ID" value="NZ_AEGR01000041.1"/>
</dbReference>
<keyword evidence="3" id="KW-1185">Reference proteome</keyword>
<keyword evidence="1" id="KW-0472">Membrane</keyword>
<evidence type="ECO:0000313" key="2">
    <source>
        <dbReference type="EMBL" id="EGI77872.1"/>
    </source>
</evidence>
<evidence type="ECO:0000256" key="1">
    <source>
        <dbReference type="SAM" id="Phobius"/>
    </source>
</evidence>
<keyword evidence="1" id="KW-1133">Transmembrane helix</keyword>
<evidence type="ECO:0008006" key="4">
    <source>
        <dbReference type="Google" id="ProtNLM"/>
    </source>
</evidence>
<dbReference type="eggNOG" id="ENOG50332EI">
    <property type="taxonomic scope" value="Bacteria"/>
</dbReference>